<name>A0A369KTN7_9BACT</name>
<keyword evidence="2" id="KW-1185">Reference proteome</keyword>
<evidence type="ECO:0000313" key="2">
    <source>
        <dbReference type="Proteomes" id="UP000253934"/>
    </source>
</evidence>
<comment type="caution">
    <text evidence="1">The sequence shown here is derived from an EMBL/GenBank/DDBJ whole genome shotgun (WGS) entry which is preliminary data.</text>
</comment>
<dbReference type="EMBL" id="QOVW01000016">
    <property type="protein sequence ID" value="RDB36952.1"/>
    <property type="molecule type" value="Genomic_DNA"/>
</dbReference>
<proteinExistence type="predicted"/>
<evidence type="ECO:0000313" key="1">
    <source>
        <dbReference type="EMBL" id="RDB36952.1"/>
    </source>
</evidence>
<accession>A0A369KTN7</accession>
<gene>
    <name evidence="1" type="ORF">DCC88_02545</name>
</gene>
<sequence length="353" mass="41443">MVNKENLNKALIQIGKSTLPFEETLAFIGKAAHKFIQCGESQFIDFIHSEELIKEPFNEQKAQELIYQFDFAVGSPVARQLLSYLMLKEFNTYNQYIVNCIKYFLISNAKKGLNIINQLPSSTVKASRSLMLIEKIEKENNHSLFFEDLFIELVASITKQNHLKKEDLNAPLAFWDEDTIKNIFYSLINILEVSTHSFLYFIGTKDEKIRTKILAIKENFLEKNVTEIFHECYFILKLLQIMLKNQENFKKTFINESHQFENEIYIERLGIQLSRRNEGILEIQSLQQKMKNLLNTDIIFKDLFDEEIHSIHSTISKESITRSRLEIRLNDTEYPLSVAYRDYITTALQHLED</sequence>
<protein>
    <submittedName>
        <fullName evidence="1">Uncharacterized protein</fullName>
    </submittedName>
</protein>
<organism evidence="1 2">
    <name type="scientific">Spirobacillus cienkowskii</name>
    <dbReference type="NCBI Taxonomy" id="495820"/>
    <lineage>
        <taxon>Bacteria</taxon>
        <taxon>Pseudomonadati</taxon>
        <taxon>Bdellovibrionota</taxon>
        <taxon>Oligoflexia</taxon>
        <taxon>Silvanigrellales</taxon>
        <taxon>Spirobacillus</taxon>
    </lineage>
</organism>
<dbReference type="Proteomes" id="UP000253934">
    <property type="component" value="Unassembled WGS sequence"/>
</dbReference>
<dbReference type="AlphaFoldDB" id="A0A369KTN7"/>
<reference evidence="1" key="1">
    <citation type="submission" date="2018-04" db="EMBL/GenBank/DDBJ databases">
        <title>Draft genome sequence of the Candidatus Spirobacillus cienkowskii, a pathogen of freshwater Daphnia species, reconstructed from hemolymph metagenomic reads.</title>
        <authorList>
            <person name="Bresciani L."/>
            <person name="Lemos L.N."/>
            <person name="Wale N."/>
            <person name="Lin J.Y."/>
            <person name="Fernandes G.R."/>
            <person name="Duffy M.A."/>
            <person name="Rodrigues J.M."/>
        </authorList>
    </citation>
    <scope>NUCLEOTIDE SEQUENCE [LARGE SCALE GENOMIC DNA]</scope>
    <source>
        <strain evidence="1">Binning01</strain>
    </source>
</reference>